<evidence type="ECO:0000313" key="4">
    <source>
        <dbReference type="EMBL" id="TDC16460.1"/>
    </source>
</evidence>
<feature type="region of interest" description="Disordered" evidence="1">
    <location>
        <begin position="154"/>
        <end position="183"/>
    </location>
</feature>
<feature type="compositionally biased region" description="Polar residues" evidence="1">
    <location>
        <begin position="154"/>
        <end position="163"/>
    </location>
</feature>
<proteinExistence type="predicted"/>
<keyword evidence="2" id="KW-0472">Membrane</keyword>
<gene>
    <name evidence="4" type="ORF">E1261_38945</name>
</gene>
<accession>A0A4R4P6M9</accession>
<sequence>MPRTTRTTCPGTTICRTGTAVRLPCCRTCWQTIPTRSTGTSSSPNWSRGCIDAAICTTPRWTSSTMSASGMTPRWTRSARPSWRSGARCRCSRPIVRWRSGSRRRRTGRSACGGLSAASPCTARRRLVRMPSRICRSGALVHCKRSWRRCLRRSNQPARSPSTRSRQSLRPSASLSRSSSADSVRRASSGCGFAVANRSSARPAEQTKSERGDMFYLRSSIKAGPFRFSAGSSGLGVSVGVPGFRVGAGPRGNYVRIAGERVSYRATAAQSRPLPGPPTQHPAQVEMADVTGVTAMALAPTGSGDIVQQLNAAAARHAWGLPITIVVGVLGLLTLPYGVVIWVLAAPLCWWLILRDKARRTVVLFYDVSDARAYWFEALTSSWVWLTDSSQLWREVQSGRVQTTYQHKTNAGASSLVNRITAVAGLAGPRHLATNVAVPTVSAGGSSLHFLPDRVLLFDNKRYTDISYRYLRANAYRQRFIESRGSRPKDAQQVDRTWQYVNVKGGPDRRFANNPVLPIMLYGNIDFGTPHGLDWRLQISRPDAATAIGAVLSDVPAIEESSH</sequence>
<evidence type="ECO:0000256" key="1">
    <source>
        <dbReference type="SAM" id="MobiDB-lite"/>
    </source>
</evidence>
<keyword evidence="5" id="KW-1185">Reference proteome</keyword>
<reference evidence="4 5" key="1">
    <citation type="submission" date="2019-03" db="EMBL/GenBank/DDBJ databases">
        <title>Draft genome sequences of novel Actinobacteria.</title>
        <authorList>
            <person name="Sahin N."/>
            <person name="Ay H."/>
            <person name="Saygin H."/>
        </authorList>
    </citation>
    <scope>NUCLEOTIDE SEQUENCE [LARGE SCALE GENOMIC DNA]</scope>
    <source>
        <strain evidence="4 5">JCM 30547</strain>
    </source>
</reference>
<feature type="domain" description="DUF4236" evidence="3">
    <location>
        <begin position="215"/>
        <end position="257"/>
    </location>
</feature>
<comment type="caution">
    <text evidence="4">The sequence shown here is derived from an EMBL/GenBank/DDBJ whole genome shotgun (WGS) entry which is preliminary data.</text>
</comment>
<evidence type="ECO:0000259" key="3">
    <source>
        <dbReference type="Pfam" id="PF14020"/>
    </source>
</evidence>
<dbReference type="Proteomes" id="UP000295075">
    <property type="component" value="Unassembled WGS sequence"/>
</dbReference>
<evidence type="ECO:0000256" key="2">
    <source>
        <dbReference type="SAM" id="Phobius"/>
    </source>
</evidence>
<feature type="transmembrane region" description="Helical" evidence="2">
    <location>
        <begin position="319"/>
        <end position="352"/>
    </location>
</feature>
<protein>
    <submittedName>
        <fullName evidence="4">DUF4236 domain-containing protein</fullName>
    </submittedName>
</protein>
<dbReference type="Pfam" id="PF14020">
    <property type="entry name" value="DUF4236"/>
    <property type="match status" value="1"/>
</dbReference>
<dbReference type="InterPro" id="IPR025330">
    <property type="entry name" value="DUF4236"/>
</dbReference>
<name>A0A4R4P6M9_9ACTN</name>
<feature type="compositionally biased region" description="Low complexity" evidence="1">
    <location>
        <begin position="164"/>
        <end position="183"/>
    </location>
</feature>
<keyword evidence="2" id="KW-1133">Transmembrane helix</keyword>
<keyword evidence="2" id="KW-0812">Transmembrane</keyword>
<evidence type="ECO:0000313" key="5">
    <source>
        <dbReference type="Proteomes" id="UP000295075"/>
    </source>
</evidence>
<dbReference type="OrthoDB" id="5111285at2"/>
<dbReference type="AlphaFoldDB" id="A0A4R4P6M9"/>
<organism evidence="4 5">
    <name type="scientific">Kribbella albertanoniae</name>
    <dbReference type="NCBI Taxonomy" id="1266829"/>
    <lineage>
        <taxon>Bacteria</taxon>
        <taxon>Bacillati</taxon>
        <taxon>Actinomycetota</taxon>
        <taxon>Actinomycetes</taxon>
        <taxon>Propionibacteriales</taxon>
        <taxon>Kribbellaceae</taxon>
        <taxon>Kribbella</taxon>
    </lineage>
</organism>
<dbReference type="EMBL" id="SMKA01000309">
    <property type="protein sequence ID" value="TDC16460.1"/>
    <property type="molecule type" value="Genomic_DNA"/>
</dbReference>